<dbReference type="SUPFAM" id="SSF160904">
    <property type="entry name" value="Jann2411-like"/>
    <property type="match status" value="1"/>
</dbReference>
<reference evidence="2 3" key="1">
    <citation type="submission" date="2017-10" db="EMBL/GenBank/DDBJ databases">
        <title>Sequencing the genomes of 1000 actinobacteria strains.</title>
        <authorList>
            <person name="Klenk H.-P."/>
        </authorList>
    </citation>
    <scope>NUCLEOTIDE SEQUENCE [LARGE SCALE GENOMIC DNA]</scope>
    <source>
        <strain evidence="2 3">DSM 21838</strain>
    </source>
</reference>
<dbReference type="AlphaFoldDB" id="A0A2A9EK56"/>
<gene>
    <name evidence="2" type="ORF">ATJ97_1128</name>
</gene>
<organism evidence="2 3">
    <name type="scientific">Georgenia soli</name>
    <dbReference type="NCBI Taxonomy" id="638953"/>
    <lineage>
        <taxon>Bacteria</taxon>
        <taxon>Bacillati</taxon>
        <taxon>Actinomycetota</taxon>
        <taxon>Actinomycetes</taxon>
        <taxon>Micrococcales</taxon>
        <taxon>Bogoriellaceae</taxon>
        <taxon>Georgenia</taxon>
    </lineage>
</organism>
<keyword evidence="3" id="KW-1185">Reference proteome</keyword>
<evidence type="ECO:0000313" key="2">
    <source>
        <dbReference type="EMBL" id="PFG38642.1"/>
    </source>
</evidence>
<dbReference type="Pfam" id="PF07336">
    <property type="entry name" value="ABATE"/>
    <property type="match status" value="1"/>
</dbReference>
<dbReference type="Proteomes" id="UP000222106">
    <property type="component" value="Unassembled WGS sequence"/>
</dbReference>
<dbReference type="EMBL" id="PDJI01000004">
    <property type="protein sequence ID" value="PFG38642.1"/>
    <property type="molecule type" value="Genomic_DNA"/>
</dbReference>
<dbReference type="PANTHER" id="PTHR35525:SF3">
    <property type="entry name" value="BLL6575 PROTEIN"/>
    <property type="match status" value="1"/>
</dbReference>
<proteinExistence type="predicted"/>
<evidence type="ECO:0000313" key="3">
    <source>
        <dbReference type="Proteomes" id="UP000222106"/>
    </source>
</evidence>
<comment type="caution">
    <text evidence="2">The sequence shown here is derived from an EMBL/GenBank/DDBJ whole genome shotgun (WGS) entry which is preliminary data.</text>
</comment>
<accession>A0A2A9EK56</accession>
<dbReference type="RefSeq" id="WP_098482873.1">
    <property type="nucleotide sequence ID" value="NZ_PDJI01000004.1"/>
</dbReference>
<protein>
    <submittedName>
        <fullName evidence="2">Putative RNA-binding Zn ribbon-like protein</fullName>
    </submittedName>
</protein>
<dbReference type="InterPro" id="IPR010852">
    <property type="entry name" value="ABATE"/>
</dbReference>
<dbReference type="InterPro" id="IPR023286">
    <property type="entry name" value="ABATE_dom_sf"/>
</dbReference>
<dbReference type="PANTHER" id="PTHR35525">
    <property type="entry name" value="BLL6575 PROTEIN"/>
    <property type="match status" value="1"/>
</dbReference>
<feature type="domain" description="Zinc finger CGNR" evidence="1">
    <location>
        <begin position="135"/>
        <end position="177"/>
    </location>
</feature>
<sequence>MVLTHDTEVALSTAAALVNTLGLREDRLLTPADLDAFVERWRFTGSRTHDDAELRAVRDLRPELRRLWTAGSSDTVAQGVNALLADARALPQLVRHDDWDWHLHATVPEAPLATRMAVEAAMALADVVRAGELGRLRVCAGEDCEDLVVDLSRNRSRRFCEGGCANRAHVAAYRARQAGGWGHGAGARRGD</sequence>
<dbReference type="OrthoDB" id="3531194at2"/>
<dbReference type="InterPro" id="IPR021005">
    <property type="entry name" value="Znf_CGNR"/>
</dbReference>
<name>A0A2A9EK56_9MICO</name>
<evidence type="ECO:0000259" key="1">
    <source>
        <dbReference type="Pfam" id="PF11706"/>
    </source>
</evidence>
<dbReference type="Pfam" id="PF11706">
    <property type="entry name" value="zf-CGNR"/>
    <property type="match status" value="1"/>
</dbReference>
<dbReference type="Gene3D" id="1.10.3300.10">
    <property type="entry name" value="Jann2411-like domain"/>
    <property type="match status" value="1"/>
</dbReference>